<keyword evidence="2" id="KW-1133">Transmembrane helix</keyword>
<sequence length="83" mass="9401">MFIYIIAIAWIYVVLLMSATEPSIVAGIMTFIFYCVLPLSLFLYLLRSAFKKQSPKSMPSQQSLTGQPDEELKPIETDANPRN</sequence>
<dbReference type="KEGG" id="upv:EJN92_00210"/>
<dbReference type="AlphaFoldDB" id="A0A3Q9BMQ5"/>
<feature type="region of interest" description="Disordered" evidence="1">
    <location>
        <begin position="53"/>
        <end position="83"/>
    </location>
</feature>
<keyword evidence="2" id="KW-0812">Transmembrane</keyword>
<organism evidence="3 4">
    <name type="scientific">Undibacterium parvum</name>
    <dbReference type="NCBI Taxonomy" id="401471"/>
    <lineage>
        <taxon>Bacteria</taxon>
        <taxon>Pseudomonadati</taxon>
        <taxon>Pseudomonadota</taxon>
        <taxon>Betaproteobacteria</taxon>
        <taxon>Burkholderiales</taxon>
        <taxon>Oxalobacteraceae</taxon>
        <taxon>Undibacterium</taxon>
    </lineage>
</organism>
<keyword evidence="2" id="KW-0472">Membrane</keyword>
<gene>
    <name evidence="3" type="ORF">EJN92_00210</name>
</gene>
<evidence type="ECO:0000256" key="2">
    <source>
        <dbReference type="SAM" id="Phobius"/>
    </source>
</evidence>
<evidence type="ECO:0000256" key="1">
    <source>
        <dbReference type="SAM" id="MobiDB-lite"/>
    </source>
</evidence>
<name>A0A3Q9BMQ5_9BURK</name>
<keyword evidence="4" id="KW-1185">Reference proteome</keyword>
<protein>
    <submittedName>
        <fullName evidence="3">Uncharacterized protein</fullName>
    </submittedName>
</protein>
<dbReference type="EMBL" id="CP034464">
    <property type="protein sequence ID" value="AZP10590.1"/>
    <property type="molecule type" value="Genomic_DNA"/>
</dbReference>
<evidence type="ECO:0000313" key="3">
    <source>
        <dbReference type="EMBL" id="AZP10590.1"/>
    </source>
</evidence>
<reference evidence="3 4" key="1">
    <citation type="journal article" date="2011" name="Int. J. Syst. Evol. Microbiol.">
        <title>Description of Undibacterium oligocarboniphilum sp. nov., isolated from purified water, and Undibacterium pigrum strain CCUG 49012 as the type strain of Undibacterium parvum sp. nov., and emended descriptions of the genus Undibacterium and the species Undibacterium pigrum.</title>
        <authorList>
            <person name="Eder W."/>
            <person name="Wanner G."/>
            <person name="Ludwig W."/>
            <person name="Busse H.J."/>
            <person name="Ziemke-Kageler F."/>
            <person name="Lang E."/>
        </authorList>
    </citation>
    <scope>NUCLEOTIDE SEQUENCE [LARGE SCALE GENOMIC DNA]</scope>
    <source>
        <strain evidence="3 4">DSM 23061</strain>
    </source>
</reference>
<accession>A0A3Q9BMQ5</accession>
<feature type="transmembrane region" description="Helical" evidence="2">
    <location>
        <begin position="24"/>
        <end position="46"/>
    </location>
</feature>
<feature type="compositionally biased region" description="Basic and acidic residues" evidence="1">
    <location>
        <begin position="70"/>
        <end position="83"/>
    </location>
</feature>
<proteinExistence type="predicted"/>
<dbReference type="Proteomes" id="UP000275663">
    <property type="component" value="Chromosome"/>
</dbReference>
<evidence type="ECO:0000313" key="4">
    <source>
        <dbReference type="Proteomes" id="UP000275663"/>
    </source>
</evidence>